<evidence type="ECO:0000313" key="2">
    <source>
        <dbReference type="Proteomes" id="UP000756132"/>
    </source>
</evidence>
<evidence type="ECO:0000313" key="1">
    <source>
        <dbReference type="EMBL" id="UJO22987.1"/>
    </source>
</evidence>
<reference evidence="1" key="2">
    <citation type="journal article" date="2022" name="Microb. Genom.">
        <title>A chromosome-scale genome assembly of the tomato pathogen Cladosporium fulvum reveals a compartmentalized genome architecture and the presence of a dispensable chromosome.</title>
        <authorList>
            <person name="Zaccaron A.Z."/>
            <person name="Chen L.H."/>
            <person name="Samaras A."/>
            <person name="Stergiopoulos I."/>
        </authorList>
    </citation>
    <scope>NUCLEOTIDE SEQUENCE</scope>
    <source>
        <strain evidence="1">Race5_Kim</strain>
    </source>
</reference>
<reference evidence="1" key="1">
    <citation type="submission" date="2021-12" db="EMBL/GenBank/DDBJ databases">
        <authorList>
            <person name="Zaccaron A."/>
            <person name="Stergiopoulos I."/>
        </authorList>
    </citation>
    <scope>NUCLEOTIDE SEQUENCE</scope>
    <source>
        <strain evidence="1">Race5_Kim</strain>
    </source>
</reference>
<dbReference type="EMBL" id="CP090172">
    <property type="protein sequence ID" value="UJO22987.1"/>
    <property type="molecule type" value="Genomic_DNA"/>
</dbReference>
<organism evidence="1 2">
    <name type="scientific">Passalora fulva</name>
    <name type="common">Tomato leaf mold</name>
    <name type="synonym">Cladosporium fulvum</name>
    <dbReference type="NCBI Taxonomy" id="5499"/>
    <lineage>
        <taxon>Eukaryota</taxon>
        <taxon>Fungi</taxon>
        <taxon>Dikarya</taxon>
        <taxon>Ascomycota</taxon>
        <taxon>Pezizomycotina</taxon>
        <taxon>Dothideomycetes</taxon>
        <taxon>Dothideomycetidae</taxon>
        <taxon>Mycosphaerellales</taxon>
        <taxon>Mycosphaerellaceae</taxon>
        <taxon>Fulvia</taxon>
    </lineage>
</organism>
<gene>
    <name evidence="1" type="ORF">CLAFUR5_11874</name>
</gene>
<sequence length="83" mass="9489">MAMRLLTTHLLPRPVRVGTMMPFDPTELRVWSRNKNGKPQKKVPTRRSDPVMIYSEICSRAPTLTSQHAILQGVLPWLPNVKV</sequence>
<dbReference type="RefSeq" id="XP_047767353.1">
    <property type="nucleotide sequence ID" value="XM_047911022.1"/>
</dbReference>
<dbReference type="Proteomes" id="UP000756132">
    <property type="component" value="Chromosome 10"/>
</dbReference>
<accession>A0A9Q8PID8</accession>
<proteinExistence type="predicted"/>
<keyword evidence="2" id="KW-1185">Reference proteome</keyword>
<dbReference type="KEGG" id="ffu:CLAFUR5_11874"/>
<name>A0A9Q8PID8_PASFU</name>
<dbReference type="AlphaFoldDB" id="A0A9Q8PID8"/>
<dbReference type="GeneID" id="71991752"/>
<protein>
    <submittedName>
        <fullName evidence="1">Uncharacterized protein</fullName>
    </submittedName>
</protein>